<dbReference type="Proteomes" id="UP001200334">
    <property type="component" value="Unassembled WGS sequence"/>
</dbReference>
<sequence>MRINVLQHTPNEGPGAIKAWAEDRGNKVYVYHPETFGIFPKADETDMLVVLGGPMSPGDDLPWLEEERQLIKDCLKQHLPILGICLGAQQIAICLGSSVYPAAHKEVGWAPVYKQNDAIAGLPDKLLALHWHQDMFEMPAESHLLYSSDLLANQGFLVNGNVIGLQFHLEPLADNVREIVINDGAYAESGNDLHQTPAEILAQPLPSANKRAIYTMLDYLSVH</sequence>
<reference evidence="2" key="1">
    <citation type="submission" date="2018-07" db="EMBL/GenBank/DDBJ databases">
        <authorList>
            <person name="Somerville V."/>
        </authorList>
    </citation>
    <scope>NUCLEOTIDE SEQUENCE</scope>
    <source>
        <strain evidence="2">NWC_2_2</strain>
    </source>
</reference>
<dbReference type="PROSITE" id="PS51273">
    <property type="entry name" value="GATASE_TYPE_1"/>
    <property type="match status" value="1"/>
</dbReference>
<dbReference type="PANTHER" id="PTHR42695:SF5">
    <property type="entry name" value="GLUTAMINE AMIDOTRANSFERASE YLR126C-RELATED"/>
    <property type="match status" value="1"/>
</dbReference>
<dbReference type="GeneID" id="69667845"/>
<dbReference type="AlphaFoldDB" id="A0A061CDG4"/>
<dbReference type="CDD" id="cd01741">
    <property type="entry name" value="GATase1_1"/>
    <property type="match status" value="1"/>
</dbReference>
<dbReference type="EMBL" id="CP031023">
    <property type="protein sequence ID" value="AZA15511.1"/>
    <property type="molecule type" value="Genomic_DNA"/>
</dbReference>
<evidence type="ECO:0000313" key="3">
    <source>
        <dbReference type="EMBL" id="MCD5563550.1"/>
    </source>
</evidence>
<dbReference type="RefSeq" id="WP_002879329.1">
    <property type="nucleotide sequence ID" value="NZ_BJLK01000018.1"/>
</dbReference>
<dbReference type="GO" id="GO:0005829">
    <property type="term" value="C:cytosol"/>
    <property type="evidence" value="ECO:0007669"/>
    <property type="project" value="TreeGrafter"/>
</dbReference>
<keyword evidence="2" id="KW-0315">Glutamine amidotransferase</keyword>
<evidence type="ECO:0000313" key="4">
    <source>
        <dbReference type="Proteomes" id="UP001200334"/>
    </source>
</evidence>
<accession>A0A061CDG4</accession>
<dbReference type="Gene3D" id="3.40.50.880">
    <property type="match status" value="1"/>
</dbReference>
<reference evidence="3 4" key="2">
    <citation type="submission" date="2021-12" db="EMBL/GenBank/DDBJ databases">
        <title>Antimicrobial susceptibility of Lactobacillus delbrueckii subsp. lactis obtained from milk products and other habitats.</title>
        <authorList>
            <person name="Shani N."/>
        </authorList>
    </citation>
    <scope>NUCLEOTIDE SEQUENCE [LARGE SCALE GENOMIC DNA]</scope>
    <source>
        <strain evidence="3 4">FAM 21755</strain>
    </source>
</reference>
<feature type="domain" description="Glutamine amidotransferase" evidence="1">
    <location>
        <begin position="41"/>
        <end position="170"/>
    </location>
</feature>
<dbReference type="OrthoDB" id="9807137at2"/>
<dbReference type="InterPro" id="IPR029062">
    <property type="entry name" value="Class_I_gatase-like"/>
</dbReference>
<dbReference type="InterPro" id="IPR044992">
    <property type="entry name" value="ChyE-like"/>
</dbReference>
<dbReference type="InterPro" id="IPR017926">
    <property type="entry name" value="GATASE"/>
</dbReference>
<dbReference type="Pfam" id="PF00117">
    <property type="entry name" value="GATase"/>
    <property type="match status" value="1"/>
</dbReference>
<dbReference type="EMBL" id="JAJNUY010000018">
    <property type="protein sequence ID" value="MCD5563550.1"/>
    <property type="molecule type" value="Genomic_DNA"/>
</dbReference>
<dbReference type="GO" id="GO:0016740">
    <property type="term" value="F:transferase activity"/>
    <property type="evidence" value="ECO:0007669"/>
    <property type="project" value="UniProtKB-KW"/>
</dbReference>
<proteinExistence type="predicted"/>
<dbReference type="PANTHER" id="PTHR42695">
    <property type="entry name" value="GLUTAMINE AMIDOTRANSFERASE YLR126C-RELATED"/>
    <property type="match status" value="1"/>
</dbReference>
<keyword evidence="2" id="KW-0808">Transferase</keyword>
<name>A0A061CDG4_LACDL</name>
<evidence type="ECO:0000259" key="1">
    <source>
        <dbReference type="Pfam" id="PF00117"/>
    </source>
</evidence>
<dbReference type="SUPFAM" id="SSF52317">
    <property type="entry name" value="Class I glutamine amidotransferase-like"/>
    <property type="match status" value="1"/>
</dbReference>
<gene>
    <name evidence="2" type="ORF">DQL93_01870</name>
    <name evidence="3" type="ORF">LOB85_05385</name>
</gene>
<evidence type="ECO:0000313" key="2">
    <source>
        <dbReference type="EMBL" id="AZA15511.1"/>
    </source>
</evidence>
<organism evidence="2">
    <name type="scientific">Lactobacillus delbrueckii subsp. lactis</name>
    <dbReference type="NCBI Taxonomy" id="29397"/>
    <lineage>
        <taxon>Bacteria</taxon>
        <taxon>Bacillati</taxon>
        <taxon>Bacillota</taxon>
        <taxon>Bacilli</taxon>
        <taxon>Lactobacillales</taxon>
        <taxon>Lactobacillaceae</taxon>
        <taxon>Lactobacillus</taxon>
    </lineage>
</organism>
<protein>
    <submittedName>
        <fullName evidence="2">Type 1 glutamine amidotransferase</fullName>
    </submittedName>
</protein>